<feature type="region of interest" description="Disordered" evidence="1">
    <location>
        <begin position="274"/>
        <end position="298"/>
    </location>
</feature>
<feature type="compositionally biased region" description="Basic and acidic residues" evidence="1">
    <location>
        <begin position="38"/>
        <end position="51"/>
    </location>
</feature>
<feature type="region of interest" description="Disordered" evidence="1">
    <location>
        <begin position="1"/>
        <end position="60"/>
    </location>
</feature>
<name>A0AA39ZTZ5_9PEZI</name>
<reference evidence="2" key="1">
    <citation type="submission" date="2023-06" db="EMBL/GenBank/DDBJ databases">
        <title>Genome-scale phylogeny and comparative genomics of the fungal order Sordariales.</title>
        <authorList>
            <consortium name="Lawrence Berkeley National Laboratory"/>
            <person name="Hensen N."/>
            <person name="Bonometti L."/>
            <person name="Westerberg I."/>
            <person name="Brannstrom I.O."/>
            <person name="Guillou S."/>
            <person name="Cros-Aarteil S."/>
            <person name="Calhoun S."/>
            <person name="Haridas S."/>
            <person name="Kuo A."/>
            <person name="Mondo S."/>
            <person name="Pangilinan J."/>
            <person name="Riley R."/>
            <person name="LaButti K."/>
            <person name="Andreopoulos B."/>
            <person name="Lipzen A."/>
            <person name="Chen C."/>
            <person name="Yanf M."/>
            <person name="Daum C."/>
            <person name="Ng V."/>
            <person name="Clum A."/>
            <person name="Steindorff A."/>
            <person name="Ohm R."/>
            <person name="Martin F."/>
            <person name="Silar P."/>
            <person name="Natvig D."/>
            <person name="Lalanne C."/>
            <person name="Gautier V."/>
            <person name="Ament-velasquez S.L."/>
            <person name="Kruys A."/>
            <person name="Hutchinson M.I."/>
            <person name="Powell A.J."/>
            <person name="Barry K."/>
            <person name="Miller A.N."/>
            <person name="Grigoriev I.V."/>
            <person name="Debuchy R."/>
            <person name="Gladieux P."/>
            <person name="Thoren M.H."/>
            <person name="Johannesson H."/>
        </authorList>
    </citation>
    <scope>NUCLEOTIDE SEQUENCE</scope>
    <source>
        <strain evidence="2">SMH2392-1A</strain>
    </source>
</reference>
<dbReference type="RefSeq" id="XP_060290374.1">
    <property type="nucleotide sequence ID" value="XM_060444402.1"/>
</dbReference>
<feature type="compositionally biased region" description="Low complexity" evidence="1">
    <location>
        <begin position="454"/>
        <end position="466"/>
    </location>
</feature>
<feature type="compositionally biased region" description="Low complexity" evidence="1">
    <location>
        <begin position="358"/>
        <end position="374"/>
    </location>
</feature>
<evidence type="ECO:0000256" key="1">
    <source>
        <dbReference type="SAM" id="MobiDB-lite"/>
    </source>
</evidence>
<dbReference type="AlphaFoldDB" id="A0AA39ZTZ5"/>
<sequence>MAPRTRAKHRRNSTTTFHPSGEAPSNDVRLSSNSDNLKGNHESKGMSHAADEPQSEEMETPAPHLYASVLGEEMLVPQTYDPNTYDPNGRMPWTPKPEPYSPETYAAWDRKHFGEEWYNLRKTMLEERNIYLEHDPVYKERQRTLRIMEHKVEMRPLKPQSVFNEGWKRFNPASPTPSKDNDDSDTDLSGYNTYPLTPEEALIDGARSQSENELGDRQARKKREAMESFRYVDPARFSLEQRHFQDHIDLPKKGWTREEIVAKYEVDVALHEWQRNNPPPRGSSDFGEAVTPEEEAASASWRQEFDNAWVCFYGSHTPKLPEHTKGYGVMELWRKGTHTRVSRQQQREALLSDATGDASSRIEAAAAASNSTSTSERRSYKTRSASPSDRRRRPPERDMPEKLRDNTRTPPQHQRRQCKTYKKERSSRRQAGEAPGYGMLGGETRTSLRQLLNTRRTSSSGPSSGRLSKKPTAAGNVKLQGIVKSRQTGTGYPKRPAKGSKG</sequence>
<dbReference type="GeneID" id="85327672"/>
<feature type="region of interest" description="Disordered" evidence="1">
    <location>
        <begin position="165"/>
        <end position="225"/>
    </location>
</feature>
<feature type="compositionally biased region" description="Basic residues" evidence="1">
    <location>
        <begin position="413"/>
        <end position="428"/>
    </location>
</feature>
<feature type="region of interest" description="Disordered" evidence="1">
    <location>
        <begin position="338"/>
        <end position="502"/>
    </location>
</feature>
<evidence type="ECO:0000313" key="3">
    <source>
        <dbReference type="Proteomes" id="UP001172101"/>
    </source>
</evidence>
<proteinExistence type="predicted"/>
<dbReference type="EMBL" id="JAUIRO010000008">
    <property type="protein sequence ID" value="KAK0703515.1"/>
    <property type="molecule type" value="Genomic_DNA"/>
</dbReference>
<dbReference type="Proteomes" id="UP001172101">
    <property type="component" value="Unassembled WGS sequence"/>
</dbReference>
<evidence type="ECO:0000313" key="2">
    <source>
        <dbReference type="EMBL" id="KAK0703515.1"/>
    </source>
</evidence>
<keyword evidence="3" id="KW-1185">Reference proteome</keyword>
<feature type="compositionally biased region" description="Polar residues" evidence="1">
    <location>
        <begin position="28"/>
        <end position="37"/>
    </location>
</feature>
<gene>
    <name evidence="2" type="ORF">B0T26DRAFT_744314</name>
</gene>
<organism evidence="2 3">
    <name type="scientific">Lasiosphaeria miniovina</name>
    <dbReference type="NCBI Taxonomy" id="1954250"/>
    <lineage>
        <taxon>Eukaryota</taxon>
        <taxon>Fungi</taxon>
        <taxon>Dikarya</taxon>
        <taxon>Ascomycota</taxon>
        <taxon>Pezizomycotina</taxon>
        <taxon>Sordariomycetes</taxon>
        <taxon>Sordariomycetidae</taxon>
        <taxon>Sordariales</taxon>
        <taxon>Lasiosphaeriaceae</taxon>
        <taxon>Lasiosphaeria</taxon>
    </lineage>
</organism>
<feature type="compositionally biased region" description="Basic residues" evidence="1">
    <location>
        <begin position="1"/>
        <end position="12"/>
    </location>
</feature>
<feature type="compositionally biased region" description="Basic and acidic residues" evidence="1">
    <location>
        <begin position="395"/>
        <end position="407"/>
    </location>
</feature>
<comment type="caution">
    <text evidence="2">The sequence shown here is derived from an EMBL/GenBank/DDBJ whole genome shotgun (WGS) entry which is preliminary data.</text>
</comment>
<accession>A0AA39ZTZ5</accession>
<protein>
    <submittedName>
        <fullName evidence="2">Uncharacterized protein</fullName>
    </submittedName>
</protein>
<feature type="compositionally biased region" description="Polar residues" evidence="1">
    <location>
        <begin position="444"/>
        <end position="453"/>
    </location>
</feature>